<dbReference type="FunFam" id="3.50.50.100:FF:000001">
    <property type="entry name" value="NADH dehydrogenase"/>
    <property type="match status" value="1"/>
</dbReference>
<dbReference type="SUPFAM" id="SSF51905">
    <property type="entry name" value="FAD/NAD(P)-binding domain"/>
    <property type="match status" value="1"/>
</dbReference>
<keyword evidence="5" id="KW-0560">Oxidoreductase</keyword>
<evidence type="ECO:0000313" key="8">
    <source>
        <dbReference type="Proteomes" id="UP000009336"/>
    </source>
</evidence>
<keyword evidence="3" id="KW-0285">Flavoprotein</keyword>
<evidence type="ECO:0000256" key="2">
    <source>
        <dbReference type="ARBA" id="ARBA00005272"/>
    </source>
</evidence>
<dbReference type="InterPro" id="IPR036188">
    <property type="entry name" value="FAD/NAD-bd_sf"/>
</dbReference>
<evidence type="ECO:0000259" key="6">
    <source>
        <dbReference type="Pfam" id="PF07992"/>
    </source>
</evidence>
<dbReference type="PATRIC" id="fig|1141662.3.peg.801"/>
<organism evidence="7 8">
    <name type="scientific">Providencia burhodogranariea DSM 19968</name>
    <dbReference type="NCBI Taxonomy" id="1141662"/>
    <lineage>
        <taxon>Bacteria</taxon>
        <taxon>Pseudomonadati</taxon>
        <taxon>Pseudomonadota</taxon>
        <taxon>Gammaproteobacteria</taxon>
        <taxon>Enterobacterales</taxon>
        <taxon>Morganellaceae</taxon>
        <taxon>Providencia</taxon>
    </lineage>
</organism>
<protein>
    <submittedName>
        <fullName evidence="7">NADH dehydrogenase</fullName>
    </submittedName>
</protein>
<dbReference type="EMBL" id="AKKL01000012">
    <property type="protein sequence ID" value="EKT63984.1"/>
    <property type="molecule type" value="Genomic_DNA"/>
</dbReference>
<keyword evidence="8" id="KW-1185">Reference proteome</keyword>
<dbReference type="HOGENOM" id="CLU_021377_7_0_6"/>
<dbReference type="RefSeq" id="WP_008910830.1">
    <property type="nucleotide sequence ID" value="NZ_KB233222.1"/>
</dbReference>
<dbReference type="PANTHER" id="PTHR42913">
    <property type="entry name" value="APOPTOSIS-INDUCING FACTOR 1"/>
    <property type="match status" value="1"/>
</dbReference>
<evidence type="ECO:0000256" key="5">
    <source>
        <dbReference type="ARBA" id="ARBA00023002"/>
    </source>
</evidence>
<comment type="caution">
    <text evidence="7">The sequence shown here is derived from an EMBL/GenBank/DDBJ whole genome shotgun (WGS) entry which is preliminary data.</text>
</comment>
<dbReference type="PRINTS" id="PR00368">
    <property type="entry name" value="FADPNR"/>
</dbReference>
<dbReference type="eggNOG" id="COG1252">
    <property type="taxonomic scope" value="Bacteria"/>
</dbReference>
<dbReference type="InterPro" id="IPR051169">
    <property type="entry name" value="NADH-Q_oxidoreductase"/>
</dbReference>
<keyword evidence="4" id="KW-0274">FAD</keyword>
<comment type="similarity">
    <text evidence="2">Belongs to the NADH dehydrogenase family.</text>
</comment>
<sequence>MALSQPKIVIVGGGAGGLELATRLGRKLGRKKRAEITLVDRNPSHLWKPLLHEVATGSLDDGVDALSYLGHARHNAFNFQLGSLTQIDRDNKKIILGELRDKNAELLVPEREIDYDILVMALGSTSNDFGTQGVKEHCIFLDNPQQAHRFHDEMLNLFLRYSVRDNAEEKVNIAIVGAGATGVELSAELYNAVEQLTSYGFKGLDTDALNVTLVEAGERILPALPPRISSAAHQELTKLGVHVLTKTMVTSADEKGLNTKDGEQIRADLMVWAAGIKAPDFMKDIAGLETNRINQLVVKPTLQTTRDDTIFAIGDCASCAKPEGGFVPPRAQSAHQMASRCYDNILAMMKDKPLKDYVYKDHGSLVSLSRFTTVGSLMGNLMRGDMMVEGRIARFVYVSLYRMHQIALHGYIKTGLMMLVGSINRIIRPKLKLH</sequence>
<evidence type="ECO:0000256" key="3">
    <source>
        <dbReference type="ARBA" id="ARBA00022630"/>
    </source>
</evidence>
<dbReference type="InterPro" id="IPR023753">
    <property type="entry name" value="FAD/NAD-binding_dom"/>
</dbReference>
<dbReference type="PRINTS" id="PR00411">
    <property type="entry name" value="PNDRDTASEI"/>
</dbReference>
<accession>K8WTL7</accession>
<reference evidence="7 8" key="1">
    <citation type="journal article" date="2012" name="BMC Genomics">
        <title>Comparative genomics of bacteria in the genus Providencia isolated from wild Drosophila melanogaster.</title>
        <authorList>
            <person name="Galac M.R."/>
            <person name="Lazzaro B.P."/>
        </authorList>
    </citation>
    <scope>NUCLEOTIDE SEQUENCE [LARGE SCALE GENOMIC DNA]</scope>
    <source>
        <strain evidence="7 8">DSM 19968</strain>
    </source>
</reference>
<dbReference type="STRING" id="1141662.OOA_03954"/>
<evidence type="ECO:0000256" key="1">
    <source>
        <dbReference type="ARBA" id="ARBA00001974"/>
    </source>
</evidence>
<dbReference type="AlphaFoldDB" id="K8WTL7"/>
<feature type="domain" description="FAD/NAD(P)-binding" evidence="6">
    <location>
        <begin position="7"/>
        <end position="338"/>
    </location>
</feature>
<dbReference type="GO" id="GO:0019646">
    <property type="term" value="P:aerobic electron transport chain"/>
    <property type="evidence" value="ECO:0007669"/>
    <property type="project" value="TreeGrafter"/>
</dbReference>
<evidence type="ECO:0000313" key="7">
    <source>
        <dbReference type="EMBL" id="EKT63984.1"/>
    </source>
</evidence>
<dbReference type="PANTHER" id="PTHR42913:SF3">
    <property type="entry name" value="64 KDA MITOCHONDRIAL NADH DEHYDROGENASE (EUROFUNG)"/>
    <property type="match status" value="1"/>
</dbReference>
<dbReference type="Pfam" id="PF07992">
    <property type="entry name" value="Pyr_redox_2"/>
    <property type="match status" value="1"/>
</dbReference>
<proteinExistence type="inferred from homology"/>
<comment type="cofactor">
    <cofactor evidence="1">
        <name>FAD</name>
        <dbReference type="ChEBI" id="CHEBI:57692"/>
    </cofactor>
</comment>
<dbReference type="Gene3D" id="3.50.50.100">
    <property type="match status" value="1"/>
</dbReference>
<dbReference type="Proteomes" id="UP000009336">
    <property type="component" value="Unassembled WGS sequence"/>
</dbReference>
<dbReference type="OrthoDB" id="9781621at2"/>
<name>K8WTL7_9GAMM</name>
<dbReference type="GO" id="GO:0003955">
    <property type="term" value="F:NAD(P)H dehydrogenase (quinone) activity"/>
    <property type="evidence" value="ECO:0007669"/>
    <property type="project" value="TreeGrafter"/>
</dbReference>
<gene>
    <name evidence="7" type="ORF">OOA_03954</name>
</gene>
<evidence type="ECO:0000256" key="4">
    <source>
        <dbReference type="ARBA" id="ARBA00022827"/>
    </source>
</evidence>